<reference evidence="7" key="1">
    <citation type="submission" date="2023-12" db="EMBL/GenBank/DDBJ databases">
        <title>Novel isolates from deep terrestrial aquifers shed light on the physiology and ecology of the class Limnochordia.</title>
        <authorList>
            <person name="Karnachuk O.V."/>
            <person name="Lukina A.P."/>
            <person name="Avakyan M.R."/>
            <person name="Kadnikov V."/>
            <person name="Begmatov S."/>
            <person name="Beletsky A.V."/>
            <person name="Mardanov A.V."/>
            <person name="Ravin N.V."/>
        </authorList>
    </citation>
    <scope>NUCLEOTIDE SEQUENCE [LARGE SCALE GENOMIC DNA]</scope>
    <source>
        <strain evidence="7">LN</strain>
    </source>
</reference>
<dbReference type="EMBL" id="CP141614">
    <property type="protein sequence ID" value="WRP14249.1"/>
    <property type="molecule type" value="Genomic_DNA"/>
</dbReference>
<keyword evidence="1 5" id="KW-1003">Cell membrane</keyword>
<keyword evidence="4 5" id="KW-0472">Membrane</keyword>
<dbReference type="PANTHER" id="PTHR38452">
    <property type="entry name" value="UPF0756 MEMBRANE PROTEIN YEAL"/>
    <property type="match status" value="1"/>
</dbReference>
<dbReference type="HAMAP" id="MF_01874">
    <property type="entry name" value="UPF0756"/>
    <property type="match status" value="1"/>
</dbReference>
<comment type="similarity">
    <text evidence="5">Belongs to the UPF0756 family.</text>
</comment>
<keyword evidence="3 5" id="KW-1133">Transmembrane helix</keyword>
<organism evidence="6 7">
    <name type="scientific">Geochorda subterranea</name>
    <dbReference type="NCBI Taxonomy" id="3109564"/>
    <lineage>
        <taxon>Bacteria</taxon>
        <taxon>Bacillati</taxon>
        <taxon>Bacillota</taxon>
        <taxon>Limnochordia</taxon>
        <taxon>Limnochordales</taxon>
        <taxon>Geochordaceae</taxon>
        <taxon>Geochorda</taxon>
    </lineage>
</organism>
<proteinExistence type="inferred from homology"/>
<feature type="transmembrane region" description="Helical" evidence="5">
    <location>
        <begin position="49"/>
        <end position="71"/>
    </location>
</feature>
<evidence type="ECO:0000256" key="4">
    <source>
        <dbReference type="ARBA" id="ARBA00023136"/>
    </source>
</evidence>
<evidence type="ECO:0000256" key="5">
    <source>
        <dbReference type="HAMAP-Rule" id="MF_01874"/>
    </source>
</evidence>
<dbReference type="PANTHER" id="PTHR38452:SF1">
    <property type="entry name" value="UPF0756 MEMBRANE PROTEIN YEAL"/>
    <property type="match status" value="1"/>
</dbReference>
<evidence type="ECO:0000256" key="2">
    <source>
        <dbReference type="ARBA" id="ARBA00022692"/>
    </source>
</evidence>
<sequence length="147" mass="14625">MWESLLLLALGALGLAGGNDAVGLAALLALALRTLGTPGTVESVARQSTEIGILFLVLGLLLPAVGGVAGAPELFGRVALTRTGLLSFVVGLVSSRLAADGVSLMRERPEVLLGLVLGSLAGVWALGGIPVGPLVAAGLVALMARLL</sequence>
<keyword evidence="2 5" id="KW-0812">Transmembrane</keyword>
<comment type="caution">
    <text evidence="5">Lacks conserved residue(s) required for the propagation of feature annotation.</text>
</comment>
<protein>
    <recommendedName>
        <fullName evidence="5">UPF0756 membrane protein VLY81_12615</fullName>
    </recommendedName>
</protein>
<evidence type="ECO:0000313" key="7">
    <source>
        <dbReference type="Proteomes" id="UP001333102"/>
    </source>
</evidence>
<comment type="subcellular location">
    <subcellularLocation>
        <location evidence="5">Cell membrane</location>
        <topology evidence="5">Multi-pass membrane protein</topology>
    </subcellularLocation>
</comment>
<evidence type="ECO:0000313" key="6">
    <source>
        <dbReference type="EMBL" id="WRP14249.1"/>
    </source>
</evidence>
<keyword evidence="7" id="KW-1185">Reference proteome</keyword>
<accession>A0ABZ1BNJ5</accession>
<evidence type="ECO:0000256" key="1">
    <source>
        <dbReference type="ARBA" id="ARBA00022475"/>
    </source>
</evidence>
<dbReference type="RefSeq" id="WP_324668554.1">
    <property type="nucleotide sequence ID" value="NZ_CP141614.1"/>
</dbReference>
<gene>
    <name evidence="6" type="ORF">VLY81_12615</name>
</gene>
<dbReference type="InterPro" id="IPR007382">
    <property type="entry name" value="UPF0756_TM"/>
</dbReference>
<dbReference type="Pfam" id="PF04284">
    <property type="entry name" value="DUF441"/>
    <property type="match status" value="1"/>
</dbReference>
<name>A0ABZ1BNJ5_9FIRM</name>
<dbReference type="Proteomes" id="UP001333102">
    <property type="component" value="Chromosome"/>
</dbReference>
<evidence type="ECO:0000256" key="3">
    <source>
        <dbReference type="ARBA" id="ARBA00022989"/>
    </source>
</evidence>
<feature type="transmembrane region" description="Helical" evidence="5">
    <location>
        <begin position="111"/>
        <end position="144"/>
    </location>
</feature>
<feature type="transmembrane region" description="Helical" evidence="5">
    <location>
        <begin position="83"/>
        <end position="99"/>
    </location>
</feature>